<accession>A0AAD5TAD8</accession>
<gene>
    <name evidence="2" type="ORF">HK100_009627</name>
</gene>
<proteinExistence type="predicted"/>
<keyword evidence="1" id="KW-0732">Signal</keyword>
<keyword evidence="3" id="KW-1185">Reference proteome</keyword>
<dbReference type="AlphaFoldDB" id="A0AAD5TAD8"/>
<name>A0AAD5TAD8_9FUNG</name>
<evidence type="ECO:0000313" key="2">
    <source>
        <dbReference type="EMBL" id="KAJ3143128.1"/>
    </source>
</evidence>
<dbReference type="Proteomes" id="UP001211907">
    <property type="component" value="Unassembled WGS sequence"/>
</dbReference>
<evidence type="ECO:0000313" key="3">
    <source>
        <dbReference type="Proteomes" id="UP001211907"/>
    </source>
</evidence>
<comment type="caution">
    <text evidence="2">The sequence shown here is derived from an EMBL/GenBank/DDBJ whole genome shotgun (WGS) entry which is preliminary data.</text>
</comment>
<reference evidence="2" key="1">
    <citation type="submission" date="2020-05" db="EMBL/GenBank/DDBJ databases">
        <title>Phylogenomic resolution of chytrid fungi.</title>
        <authorList>
            <person name="Stajich J.E."/>
            <person name="Amses K."/>
            <person name="Simmons R."/>
            <person name="Seto K."/>
            <person name="Myers J."/>
            <person name="Bonds A."/>
            <person name="Quandt C.A."/>
            <person name="Barry K."/>
            <person name="Liu P."/>
            <person name="Grigoriev I."/>
            <person name="Longcore J.E."/>
            <person name="James T.Y."/>
        </authorList>
    </citation>
    <scope>NUCLEOTIDE SEQUENCE</scope>
    <source>
        <strain evidence="2">JEL0513</strain>
    </source>
</reference>
<protein>
    <submittedName>
        <fullName evidence="2">Uncharacterized protein</fullName>
    </submittedName>
</protein>
<dbReference type="EMBL" id="JADGJH010000005">
    <property type="protein sequence ID" value="KAJ3143128.1"/>
    <property type="molecule type" value="Genomic_DNA"/>
</dbReference>
<organism evidence="2 3">
    <name type="scientific">Physocladia obscura</name>
    <dbReference type="NCBI Taxonomy" id="109957"/>
    <lineage>
        <taxon>Eukaryota</taxon>
        <taxon>Fungi</taxon>
        <taxon>Fungi incertae sedis</taxon>
        <taxon>Chytridiomycota</taxon>
        <taxon>Chytridiomycota incertae sedis</taxon>
        <taxon>Chytridiomycetes</taxon>
        <taxon>Chytridiales</taxon>
        <taxon>Chytriomycetaceae</taxon>
        <taxon>Physocladia</taxon>
    </lineage>
</organism>
<evidence type="ECO:0000256" key="1">
    <source>
        <dbReference type="SAM" id="SignalP"/>
    </source>
</evidence>
<feature type="signal peptide" evidence="1">
    <location>
        <begin position="1"/>
        <end position="19"/>
    </location>
</feature>
<sequence length="326" mass="35555">MTPIAIFLIAALLTEITSAAPFSGNSVNSVATGSLSNNNWVSTSVDETSTEETFDTFAEETWTIAETESVIETETATTELPYFPTVQPVNIPYGCVNTSQAALVFRASSLLDPNLINYLLVNGLSATFFVPAEFALNNQNLVLNAYAAGHNIGIAIQNASELTMSPTENSIPADRPVNFTALLGFFKNLNDAWNQFYSNTNTFINLKLVAFISDDFIDVHGAFMYPNQFMSLEGNLSYYGYASILVPFGKDYSSESSAILNNVILSNFFEPVLTTGLGYNTTDNFLSQRQSEPLESTESVSNAISFLSTLNITVVSMQDCLCYNPN</sequence>
<feature type="chain" id="PRO_5042188203" evidence="1">
    <location>
        <begin position="20"/>
        <end position="326"/>
    </location>
</feature>